<gene>
    <name evidence="2" type="ORF">NBG84_26360</name>
</gene>
<feature type="compositionally biased region" description="Basic and acidic residues" evidence="1">
    <location>
        <begin position="37"/>
        <end position="47"/>
    </location>
</feature>
<proteinExistence type="predicted"/>
<organism evidence="2 3">
    <name type="scientific">Streptomyces albipurpureus</name>
    <dbReference type="NCBI Taxonomy" id="2897419"/>
    <lineage>
        <taxon>Bacteria</taxon>
        <taxon>Bacillati</taxon>
        <taxon>Actinomycetota</taxon>
        <taxon>Actinomycetes</taxon>
        <taxon>Kitasatosporales</taxon>
        <taxon>Streptomycetaceae</taxon>
        <taxon>Streptomyces</taxon>
    </lineage>
</organism>
<keyword evidence="3" id="KW-1185">Reference proteome</keyword>
<reference evidence="2" key="1">
    <citation type="submission" date="2022-06" db="EMBL/GenBank/DDBJ databases">
        <title>Genome public.</title>
        <authorList>
            <person name="Sun Q."/>
        </authorList>
    </citation>
    <scope>NUCLEOTIDE SEQUENCE</scope>
    <source>
        <strain evidence="2">CWNU-1</strain>
    </source>
</reference>
<feature type="compositionally biased region" description="Acidic residues" evidence="1">
    <location>
        <begin position="18"/>
        <end position="27"/>
    </location>
</feature>
<name>A0ABT0UT44_9ACTN</name>
<evidence type="ECO:0000256" key="1">
    <source>
        <dbReference type="SAM" id="MobiDB-lite"/>
    </source>
</evidence>
<feature type="region of interest" description="Disordered" evidence="1">
    <location>
        <begin position="1"/>
        <end position="60"/>
    </location>
</feature>
<accession>A0ABT0UT44</accession>
<evidence type="ECO:0000313" key="3">
    <source>
        <dbReference type="Proteomes" id="UP001431429"/>
    </source>
</evidence>
<evidence type="ECO:0000313" key="2">
    <source>
        <dbReference type="EMBL" id="MCM2391767.1"/>
    </source>
</evidence>
<comment type="caution">
    <text evidence="2">The sequence shown here is derived from an EMBL/GenBank/DDBJ whole genome shotgun (WGS) entry which is preliminary data.</text>
</comment>
<dbReference type="Proteomes" id="UP001431429">
    <property type="component" value="Unassembled WGS sequence"/>
</dbReference>
<dbReference type="RefSeq" id="WP_250922093.1">
    <property type="nucleotide sequence ID" value="NZ_JAMQAW010000032.1"/>
</dbReference>
<protein>
    <submittedName>
        <fullName evidence="2">Uncharacterized protein</fullName>
    </submittedName>
</protein>
<sequence>MDSDAWDLSGMASRVPDVTDDAPDDEPRDVQAAHGRQTVDHRSRQHPDGSTGSLLSATDDGRYALHLRHYGL</sequence>
<dbReference type="EMBL" id="JAMQAW010000032">
    <property type="protein sequence ID" value="MCM2391767.1"/>
    <property type="molecule type" value="Genomic_DNA"/>
</dbReference>